<evidence type="ECO:0000256" key="1">
    <source>
        <dbReference type="ARBA" id="ARBA00022857"/>
    </source>
</evidence>
<sequence length="342" mass="35901">MNKRKLSCLQAHVSHPGEAEVISLTQGEVALPAPDQVLIKVHYAGVNGPDIAQRKGLYPAPEGASPVLGLEVSGTIVALGESVTQWRIGDKVCALVPGGGYGELVVTWAAHCLPIPNGLNLAQAAALPETFFTVWGHLFMRGGLQAGETVLIHGGSGGIGSAAIALAKQLGAKVIATSSSQQKCQYCLDLGADHALNYRDDTLLEQILAIAPDGVDVVLDMASGDMINLNLKALRLEGRLVTIALLRGATANVDVFRLMAKRITWTGATLRPQSVAAKAKIADALREQVWPLFATSSAQPLVPQLFAEFAFSEVVAAHRLMESGQHTGKIVLKMAAAGELSG</sequence>
<evidence type="ECO:0000313" key="5">
    <source>
        <dbReference type="Proteomes" id="UP000761574"/>
    </source>
</evidence>
<dbReference type="Gene3D" id="3.90.180.10">
    <property type="entry name" value="Medium-chain alcohol dehydrogenases, catalytic domain"/>
    <property type="match status" value="1"/>
</dbReference>
<dbReference type="Proteomes" id="UP000761574">
    <property type="component" value="Unassembled WGS sequence"/>
</dbReference>
<proteinExistence type="predicted"/>
<dbReference type="InterPro" id="IPR036291">
    <property type="entry name" value="NAD(P)-bd_dom_sf"/>
</dbReference>
<feature type="domain" description="Enoyl reductase (ER)" evidence="3">
    <location>
        <begin position="17"/>
        <end position="332"/>
    </location>
</feature>
<protein>
    <submittedName>
        <fullName evidence="4">Alcohol dehydrogenase</fullName>
    </submittedName>
</protein>
<name>A0ABQ4P769_9GAMM</name>
<dbReference type="RefSeq" id="WP_119977251.1">
    <property type="nucleotide sequence ID" value="NZ_BPFB01000005.1"/>
</dbReference>
<dbReference type="SUPFAM" id="SSF51735">
    <property type="entry name" value="NAD(P)-binding Rossmann-fold domains"/>
    <property type="match status" value="1"/>
</dbReference>
<keyword evidence="2" id="KW-0560">Oxidoreductase</keyword>
<evidence type="ECO:0000256" key="2">
    <source>
        <dbReference type="ARBA" id="ARBA00023002"/>
    </source>
</evidence>
<dbReference type="EMBL" id="BPFB01000005">
    <property type="protein sequence ID" value="GIU43371.1"/>
    <property type="molecule type" value="Genomic_DNA"/>
</dbReference>
<dbReference type="PANTHER" id="PTHR48106">
    <property type="entry name" value="QUINONE OXIDOREDUCTASE PIG3-RELATED"/>
    <property type="match status" value="1"/>
</dbReference>
<evidence type="ECO:0000259" key="3">
    <source>
        <dbReference type="SMART" id="SM00829"/>
    </source>
</evidence>
<dbReference type="InterPro" id="IPR011032">
    <property type="entry name" value="GroES-like_sf"/>
</dbReference>
<dbReference type="SMART" id="SM00829">
    <property type="entry name" value="PKS_ER"/>
    <property type="match status" value="1"/>
</dbReference>
<accession>A0ABQ4P769</accession>
<dbReference type="SUPFAM" id="SSF50129">
    <property type="entry name" value="GroES-like"/>
    <property type="match status" value="1"/>
</dbReference>
<dbReference type="NCBIfam" id="TIGR02824">
    <property type="entry name" value="quinone_pig3"/>
    <property type="match status" value="1"/>
</dbReference>
<comment type="caution">
    <text evidence="4">The sequence shown here is derived from an EMBL/GenBank/DDBJ whole genome shotgun (WGS) entry which is preliminary data.</text>
</comment>
<dbReference type="InterPro" id="IPR013154">
    <property type="entry name" value="ADH-like_N"/>
</dbReference>
<dbReference type="PANTHER" id="PTHR48106:SF8">
    <property type="entry name" value="OS02G0805600 PROTEIN"/>
    <property type="match status" value="1"/>
</dbReference>
<dbReference type="InterPro" id="IPR013149">
    <property type="entry name" value="ADH-like_C"/>
</dbReference>
<dbReference type="CDD" id="cd05276">
    <property type="entry name" value="p53_inducible_oxidoreductase"/>
    <property type="match status" value="1"/>
</dbReference>
<dbReference type="InterPro" id="IPR014189">
    <property type="entry name" value="Quinone_OxRdtase_PIG3"/>
</dbReference>
<keyword evidence="1" id="KW-0521">NADP</keyword>
<dbReference type="Gene3D" id="3.40.50.720">
    <property type="entry name" value="NAD(P)-binding Rossmann-like Domain"/>
    <property type="match status" value="1"/>
</dbReference>
<evidence type="ECO:0000313" key="4">
    <source>
        <dbReference type="EMBL" id="GIU43371.1"/>
    </source>
</evidence>
<dbReference type="Pfam" id="PF08240">
    <property type="entry name" value="ADH_N"/>
    <property type="match status" value="1"/>
</dbReference>
<organism evidence="4 5">
    <name type="scientific">Shewanella algidipiscicola</name>
    <dbReference type="NCBI Taxonomy" id="614070"/>
    <lineage>
        <taxon>Bacteria</taxon>
        <taxon>Pseudomonadati</taxon>
        <taxon>Pseudomonadota</taxon>
        <taxon>Gammaproteobacteria</taxon>
        <taxon>Alteromonadales</taxon>
        <taxon>Shewanellaceae</taxon>
        <taxon>Shewanella</taxon>
    </lineage>
</organism>
<dbReference type="InterPro" id="IPR020843">
    <property type="entry name" value="ER"/>
</dbReference>
<reference evidence="4 5" key="1">
    <citation type="submission" date="2021-05" db="EMBL/GenBank/DDBJ databases">
        <title>Molecular characterization for Shewanella algae harboring chromosomal blaOXA-55-like strains isolated from clinical and environment sample.</title>
        <authorList>
            <person name="Ohama Y."/>
            <person name="Aoki K."/>
            <person name="Harada S."/>
            <person name="Moriya K."/>
            <person name="Ishii Y."/>
            <person name="Tateda K."/>
        </authorList>
    </citation>
    <scope>NUCLEOTIDE SEQUENCE [LARGE SCALE GENOMIC DNA]</scope>
    <source>
        <strain evidence="4 5">LMG 23746</strain>
    </source>
</reference>
<keyword evidence="5" id="KW-1185">Reference proteome</keyword>
<dbReference type="Pfam" id="PF00107">
    <property type="entry name" value="ADH_zinc_N"/>
    <property type="match status" value="1"/>
</dbReference>
<gene>
    <name evidence="4" type="ORF">TUM4630_06540</name>
</gene>